<feature type="region of interest" description="Disordered" evidence="2">
    <location>
        <begin position="31"/>
        <end position="55"/>
    </location>
</feature>
<reference evidence="3 4" key="1">
    <citation type="journal article" date="2023" name="G3 (Bethesda)">
        <title>A chromosome-level genome assembly of Zasmidium syzygii isolated from banana leaves.</title>
        <authorList>
            <person name="van Westerhoven A.C."/>
            <person name="Mehrabi R."/>
            <person name="Talebi R."/>
            <person name="Steentjes M.B.F."/>
            <person name="Corcolon B."/>
            <person name="Chong P.A."/>
            <person name="Kema G.H.J."/>
            <person name="Seidl M.F."/>
        </authorList>
    </citation>
    <scope>NUCLEOTIDE SEQUENCE [LARGE SCALE GENOMIC DNA]</scope>
    <source>
        <strain evidence="3 4">P124</strain>
    </source>
</reference>
<accession>A0ABR0EN71</accession>
<organism evidence="3 4">
    <name type="scientific">Zasmidium cellare</name>
    <name type="common">Wine cellar mold</name>
    <name type="synonym">Racodium cellare</name>
    <dbReference type="NCBI Taxonomy" id="395010"/>
    <lineage>
        <taxon>Eukaryota</taxon>
        <taxon>Fungi</taxon>
        <taxon>Dikarya</taxon>
        <taxon>Ascomycota</taxon>
        <taxon>Pezizomycotina</taxon>
        <taxon>Dothideomycetes</taxon>
        <taxon>Dothideomycetidae</taxon>
        <taxon>Mycosphaerellales</taxon>
        <taxon>Mycosphaerellaceae</taxon>
        <taxon>Zasmidium</taxon>
    </lineage>
</organism>
<evidence type="ECO:0000313" key="4">
    <source>
        <dbReference type="Proteomes" id="UP001305779"/>
    </source>
</evidence>
<evidence type="ECO:0000256" key="1">
    <source>
        <dbReference type="SAM" id="Coils"/>
    </source>
</evidence>
<feature type="coiled-coil region" evidence="1">
    <location>
        <begin position="331"/>
        <end position="365"/>
    </location>
</feature>
<name>A0ABR0EN71_ZASCE</name>
<feature type="region of interest" description="Disordered" evidence="2">
    <location>
        <begin position="212"/>
        <end position="250"/>
    </location>
</feature>
<feature type="compositionally biased region" description="Polar residues" evidence="2">
    <location>
        <begin position="228"/>
        <end position="245"/>
    </location>
</feature>
<keyword evidence="1" id="KW-0175">Coiled coil</keyword>
<dbReference type="EMBL" id="JAXOVC010000004">
    <property type="protein sequence ID" value="KAK4502947.1"/>
    <property type="molecule type" value="Genomic_DNA"/>
</dbReference>
<feature type="region of interest" description="Disordered" evidence="2">
    <location>
        <begin position="163"/>
        <end position="198"/>
    </location>
</feature>
<proteinExistence type="predicted"/>
<evidence type="ECO:0000313" key="3">
    <source>
        <dbReference type="EMBL" id="KAK4502947.1"/>
    </source>
</evidence>
<dbReference type="Proteomes" id="UP001305779">
    <property type="component" value="Unassembled WGS sequence"/>
</dbReference>
<comment type="caution">
    <text evidence="3">The sequence shown here is derived from an EMBL/GenBank/DDBJ whole genome shotgun (WGS) entry which is preliminary data.</text>
</comment>
<sequence>MGSSPRDEDLLDPATTERQFYLERSTGLEREIWRPGDGDGDQGTDYFDRPGPQLPPEKRWRLFQSDLGNITIKNQPPRFVMLDDRAVYEVLESDIPRAKLAQNWPHEFGGIAKIRTRRIHRGRPAIKDPNAEGNDKYHTGPTGSGKEPYILSGEKDFQPVLYRYEPPQMKKSKRKRMPSPTSEEYNPRGHGHNQYTPKDMLVKNGAATFSLKEKKTHLPRPRNPLVPGSTSPFGPSPREQSTASSPEAGAGAQLNSEALGQLDPNEVPLNMGYIERQTFEQKMTARIIAGIQNNEDVKKVASELSKAHVKVAQQSHDLENLKTAMAADQGETELKAEIRKLKAQATRHEQKMSQQTTEIATLNEEVSAGKAREAALQSELDAVRQGQWWHTG</sequence>
<gene>
    <name evidence="3" type="ORF">PRZ48_006374</name>
</gene>
<keyword evidence="4" id="KW-1185">Reference proteome</keyword>
<feature type="region of interest" description="Disordered" evidence="2">
    <location>
        <begin position="123"/>
        <end position="150"/>
    </location>
</feature>
<feature type="compositionally biased region" description="Basic and acidic residues" evidence="2">
    <location>
        <begin position="125"/>
        <end position="138"/>
    </location>
</feature>
<evidence type="ECO:0000256" key="2">
    <source>
        <dbReference type="SAM" id="MobiDB-lite"/>
    </source>
</evidence>
<protein>
    <submittedName>
        <fullName evidence="3">Uncharacterized protein</fullName>
    </submittedName>
</protein>